<keyword evidence="3" id="KW-0479">Metal-binding</keyword>
<dbReference type="AlphaFoldDB" id="A0A2S2NDY9"/>
<evidence type="ECO:0000313" key="10">
    <source>
        <dbReference type="EMBL" id="MBY15444.1"/>
    </source>
</evidence>
<evidence type="ECO:0000256" key="4">
    <source>
        <dbReference type="ARBA" id="ARBA00022771"/>
    </source>
</evidence>
<keyword evidence="6" id="KW-0238">DNA-binding</keyword>
<comment type="subcellular location">
    <subcellularLocation>
        <location evidence="1">Cytoplasm</location>
    </subcellularLocation>
</comment>
<dbReference type="GO" id="GO:0005737">
    <property type="term" value="C:cytoplasm"/>
    <property type="evidence" value="ECO:0007669"/>
    <property type="project" value="UniProtKB-SubCell"/>
</dbReference>
<dbReference type="GO" id="GO:0008327">
    <property type="term" value="F:methyl-CpG binding"/>
    <property type="evidence" value="ECO:0007669"/>
    <property type="project" value="TreeGrafter"/>
</dbReference>
<keyword evidence="10" id="KW-0223">Dioxygenase</keyword>
<gene>
    <name evidence="10" type="primary">TET1</name>
    <name evidence="10" type="ORF">g.115005</name>
</gene>
<dbReference type="InterPro" id="IPR002857">
    <property type="entry name" value="Znf_CXXC"/>
</dbReference>
<evidence type="ECO:0000259" key="9">
    <source>
        <dbReference type="PROSITE" id="PS51058"/>
    </source>
</evidence>
<dbReference type="GO" id="GO:0005634">
    <property type="term" value="C:nucleus"/>
    <property type="evidence" value="ECO:0007669"/>
    <property type="project" value="TreeGrafter"/>
</dbReference>
<dbReference type="EMBL" id="GGMR01002825">
    <property type="protein sequence ID" value="MBY15444.1"/>
    <property type="molecule type" value="Transcribed_RNA"/>
</dbReference>
<dbReference type="PANTHER" id="PTHR13419">
    <property type="entry name" value="ZINC FINGER-CONTAINING"/>
    <property type="match status" value="1"/>
</dbReference>
<feature type="region of interest" description="Disordered" evidence="8">
    <location>
        <begin position="446"/>
        <end position="516"/>
    </location>
</feature>
<feature type="compositionally biased region" description="Low complexity" evidence="8">
    <location>
        <begin position="318"/>
        <end position="336"/>
    </location>
</feature>
<evidence type="ECO:0000256" key="8">
    <source>
        <dbReference type="SAM" id="MobiDB-lite"/>
    </source>
</evidence>
<dbReference type="PANTHER" id="PTHR13419:SF0">
    <property type="entry name" value="CXXC-TYPE DOMAIN-CONTAINING PROTEIN"/>
    <property type="match status" value="1"/>
</dbReference>
<feature type="compositionally biased region" description="Polar residues" evidence="8">
    <location>
        <begin position="470"/>
        <end position="490"/>
    </location>
</feature>
<keyword evidence="4 7" id="KW-0863">Zinc-finger</keyword>
<evidence type="ECO:0000256" key="2">
    <source>
        <dbReference type="ARBA" id="ARBA00022490"/>
    </source>
</evidence>
<evidence type="ECO:0000256" key="5">
    <source>
        <dbReference type="ARBA" id="ARBA00022833"/>
    </source>
</evidence>
<feature type="compositionally biased region" description="Polar residues" evidence="8">
    <location>
        <begin position="506"/>
        <end position="516"/>
    </location>
</feature>
<keyword evidence="2" id="KW-0963">Cytoplasm</keyword>
<keyword evidence="10" id="KW-0560">Oxidoreductase</keyword>
<feature type="region of interest" description="Disordered" evidence="8">
    <location>
        <begin position="220"/>
        <end position="241"/>
    </location>
</feature>
<keyword evidence="5" id="KW-0862">Zinc</keyword>
<feature type="region of interest" description="Disordered" evidence="8">
    <location>
        <begin position="1"/>
        <end position="46"/>
    </location>
</feature>
<organism evidence="10">
    <name type="scientific">Schizaphis graminum</name>
    <name type="common">Green bug aphid</name>
    <dbReference type="NCBI Taxonomy" id="13262"/>
    <lineage>
        <taxon>Eukaryota</taxon>
        <taxon>Metazoa</taxon>
        <taxon>Ecdysozoa</taxon>
        <taxon>Arthropoda</taxon>
        <taxon>Hexapoda</taxon>
        <taxon>Insecta</taxon>
        <taxon>Pterygota</taxon>
        <taxon>Neoptera</taxon>
        <taxon>Paraneoptera</taxon>
        <taxon>Hemiptera</taxon>
        <taxon>Sternorrhyncha</taxon>
        <taxon>Aphidomorpha</taxon>
        <taxon>Aphidoidea</taxon>
        <taxon>Aphididae</taxon>
        <taxon>Aphidini</taxon>
        <taxon>Schizaphis</taxon>
    </lineage>
</organism>
<evidence type="ECO:0000256" key="6">
    <source>
        <dbReference type="ARBA" id="ARBA00023125"/>
    </source>
</evidence>
<reference evidence="10" key="1">
    <citation type="submission" date="2018-04" db="EMBL/GenBank/DDBJ databases">
        <title>Transcriptome of Schizaphis graminum biotype I.</title>
        <authorList>
            <person name="Scully E.D."/>
            <person name="Geib S.M."/>
            <person name="Palmer N.A."/>
            <person name="Koch K."/>
            <person name="Bradshaw J."/>
            <person name="Heng-Moss T."/>
            <person name="Sarath G."/>
        </authorList>
    </citation>
    <scope>NUCLEOTIDE SEQUENCE</scope>
</reference>
<sequence>MSEGGGEAMASYGTAGYPPPQPATPSSTVPESKTPGPAPGLPPFSSFSAVELAEGLGARLGPGDGYDPTTGRIMDMHWDYNPDGLHRPDLYPTTMIIPQPQSYRPWESKLDGSNSQDSMSKGSFDYPPSPAGSKLPSFQSQFNFQNDQQQPETVSLTTLTPAAVSPTQSPGLPSFHTLSTVNVAAATAPRGYPTLVPGIQQQFLDDRAGTIHLFQSPQYPPPPPPPQAFAQQNHHHHHPHQNTIIQGNFMGAPHHQSNQATLLTVVKTEPVAIVSAQIPSHVYQNAGGTYIDSIKMEDTLSPRGLQESRKKERRKVRASSMDSSVESDGVGSSSVESSGQVAAVSSTAGFKSPLVQHNVVGMTGGGNVSNVGGSMMDSDHCENGANGMDKQTKKKRKRCGECIGCQRKDNCGDCAPCRNDKSHQICKMRRCEKLTDKKHLLYLTNESYPRGENRRGRGKGSRAAYRNKGNRSISGNSGAQQQSPGPSTPLNGAPGSPVVMTESHHNSLSGTVLTTSGNGAGFYGNQAVSIMESDPNGIGFRDSRFGTPATVWHSTDGNALGWTAVTQSPQPQYVGQQIQLEDIRYHSPANTLHYSTHAPPNVYNQPGYQTVSAAQTPTTGFIQVSNGFAHQPTQVTTSSLINGVPNVAPTINGNVEYLETSGRTDFVNGTPNYNHISQTVRILNSFFKFILYIYI</sequence>
<name>A0A2S2NDY9_SCHGA</name>
<evidence type="ECO:0000256" key="7">
    <source>
        <dbReference type="PROSITE-ProRule" id="PRU00509"/>
    </source>
</evidence>
<evidence type="ECO:0000256" key="3">
    <source>
        <dbReference type="ARBA" id="ARBA00022723"/>
    </source>
</evidence>
<feature type="region of interest" description="Disordered" evidence="8">
    <location>
        <begin position="103"/>
        <end position="135"/>
    </location>
</feature>
<feature type="domain" description="CXXC-type" evidence="9">
    <location>
        <begin position="392"/>
        <end position="432"/>
    </location>
</feature>
<proteinExistence type="predicted"/>
<dbReference type="GO" id="GO:0051213">
    <property type="term" value="F:dioxygenase activity"/>
    <property type="evidence" value="ECO:0007669"/>
    <property type="project" value="UniProtKB-KW"/>
</dbReference>
<dbReference type="InterPro" id="IPR040388">
    <property type="entry name" value="CXXC4/CXXC5"/>
</dbReference>
<dbReference type="PROSITE" id="PS51058">
    <property type="entry name" value="ZF_CXXC"/>
    <property type="match status" value="1"/>
</dbReference>
<feature type="compositionally biased region" description="Polar residues" evidence="8">
    <location>
        <begin position="111"/>
        <end position="121"/>
    </location>
</feature>
<feature type="region of interest" description="Disordered" evidence="8">
    <location>
        <begin position="301"/>
        <end position="336"/>
    </location>
</feature>
<evidence type="ECO:0000256" key="1">
    <source>
        <dbReference type="ARBA" id="ARBA00004496"/>
    </source>
</evidence>
<dbReference type="GO" id="GO:0008270">
    <property type="term" value="F:zinc ion binding"/>
    <property type="evidence" value="ECO:0007669"/>
    <property type="project" value="UniProtKB-KW"/>
</dbReference>
<accession>A0A2S2NDY9</accession>
<dbReference type="Pfam" id="PF02008">
    <property type="entry name" value="zf-CXXC"/>
    <property type="match status" value="1"/>
</dbReference>
<protein>
    <submittedName>
        <fullName evidence="10">Methylcytosine dioxygenase TET1</fullName>
    </submittedName>
</protein>
<feature type="compositionally biased region" description="Basic and acidic residues" evidence="8">
    <location>
        <begin position="301"/>
        <end position="310"/>
    </location>
</feature>